<evidence type="ECO:0000313" key="3">
    <source>
        <dbReference type="Proteomes" id="UP000827092"/>
    </source>
</evidence>
<reference evidence="2 3" key="1">
    <citation type="journal article" date="2022" name="Nat. Ecol. Evol.">
        <title>A masculinizing supergene underlies an exaggerated male reproductive morph in a spider.</title>
        <authorList>
            <person name="Hendrickx F."/>
            <person name="De Corte Z."/>
            <person name="Sonet G."/>
            <person name="Van Belleghem S.M."/>
            <person name="Kostlbacher S."/>
            <person name="Vangestel C."/>
        </authorList>
    </citation>
    <scope>NUCLEOTIDE SEQUENCE [LARGE SCALE GENOMIC DNA]</scope>
    <source>
        <strain evidence="2">W744_W776</strain>
    </source>
</reference>
<proteinExistence type="predicted"/>
<accession>A0AAV6UN23</accession>
<name>A0AAV6UN23_9ARAC</name>
<keyword evidence="3" id="KW-1185">Reference proteome</keyword>
<gene>
    <name evidence="2" type="ORF">JTE90_022699</name>
</gene>
<keyword evidence="1" id="KW-0732">Signal</keyword>
<dbReference type="EMBL" id="JAFNEN010000367">
    <property type="protein sequence ID" value="KAG8184651.1"/>
    <property type="molecule type" value="Genomic_DNA"/>
</dbReference>
<feature type="signal peptide" evidence="1">
    <location>
        <begin position="1"/>
        <end position="24"/>
    </location>
</feature>
<comment type="caution">
    <text evidence="2">The sequence shown here is derived from an EMBL/GenBank/DDBJ whole genome shotgun (WGS) entry which is preliminary data.</text>
</comment>
<dbReference type="AlphaFoldDB" id="A0AAV6UN23"/>
<evidence type="ECO:0000256" key="1">
    <source>
        <dbReference type="SAM" id="SignalP"/>
    </source>
</evidence>
<dbReference type="Proteomes" id="UP000827092">
    <property type="component" value="Unassembled WGS sequence"/>
</dbReference>
<feature type="chain" id="PRO_5043316545" evidence="1">
    <location>
        <begin position="25"/>
        <end position="192"/>
    </location>
</feature>
<sequence>MATVQLCFLCVSLIFFNSFFDTNAEENITEIENDIYGASDEEVGAIIQGLPDKEYGDLLKLLADMDKEKDLIPHLYKKQLTDLLNDDEKKKVLEDIPNDALAKVDPRDKKDIPPSDVPSIVTKLPFPLQSKIYNDLPRDKQIAFSRTIPNAAVGKAVKSFGKDLLDKYIEVLPQSVIDVLKKKKATAACPCP</sequence>
<protein>
    <submittedName>
        <fullName evidence="2">Uncharacterized protein</fullName>
    </submittedName>
</protein>
<organism evidence="2 3">
    <name type="scientific">Oedothorax gibbosus</name>
    <dbReference type="NCBI Taxonomy" id="931172"/>
    <lineage>
        <taxon>Eukaryota</taxon>
        <taxon>Metazoa</taxon>
        <taxon>Ecdysozoa</taxon>
        <taxon>Arthropoda</taxon>
        <taxon>Chelicerata</taxon>
        <taxon>Arachnida</taxon>
        <taxon>Araneae</taxon>
        <taxon>Araneomorphae</taxon>
        <taxon>Entelegynae</taxon>
        <taxon>Araneoidea</taxon>
        <taxon>Linyphiidae</taxon>
        <taxon>Erigoninae</taxon>
        <taxon>Oedothorax</taxon>
    </lineage>
</organism>
<evidence type="ECO:0000313" key="2">
    <source>
        <dbReference type="EMBL" id="KAG8184651.1"/>
    </source>
</evidence>